<comment type="caution">
    <text evidence="3">The sequence shown here is derived from an EMBL/GenBank/DDBJ whole genome shotgun (WGS) entry which is preliminary data.</text>
</comment>
<reference evidence="3" key="1">
    <citation type="submission" date="2023-07" db="EMBL/GenBank/DDBJ databases">
        <title>A chromosome-level genome assembly of Lolium multiflorum.</title>
        <authorList>
            <person name="Chen Y."/>
            <person name="Copetti D."/>
            <person name="Kolliker R."/>
            <person name="Studer B."/>
        </authorList>
    </citation>
    <scope>NUCLEOTIDE SEQUENCE</scope>
    <source>
        <strain evidence="3">02402/16</strain>
        <tissue evidence="3">Leaf</tissue>
    </source>
</reference>
<sequence>MDDLVSPCQSAFISGRSIQDNFLYVQNIAKHYHQTKTPALLLKLDIAKAFDTVSWTYILDMLHARGFPVRWRNWIALLFRTASSKVLISGAPGRPIEHRRGLRQGASLSPFLFDLAMEPLHRLLDLASGAGILSKLRGSKCTFRASIYADDVALFINPTLQDIQGLQNILTGFGRATGLQTNLAKSSITPISCDGIDTVGLAQNIGITVNSFPCVYLGMPLSIKKLTKADWQALLDKVDKYLATWKAKMMSKAGRLEMLNSVLSSLPVYLMTINDMPALVQIAPELYKISIRKNRTVKEALENKRWLLDLRHHLDVQHLPQLFRLAHLIDSVHLTQQPDDITWRFGAKPYYSAGSAYRLQFLGAVGTDFKKIIWKGWAPARCKFFIWTLMLERILTADKLLQRGWENDYFCPLCRRNLETASHIFTECPFSLKVWEHMAVTLGLDALKPTNCFSPLPNLRLAAASPLPDLLLAAPKMSGSSSRKIAAANGFRRCSLTVAEAWALYHTRYPVPLDMRLPSSSGWKMVVNGIGVPPPPKPGTDQWRDGIKARRAQLSAEERLDPTWAANNNDDWWKAYFKAKYDVEMHNNDGLVGGTNSWNKDGRALFWGAPGRTLENVIRGIHNGTPRLETPSSPPPSPRGGPPQWQPRRMTSSSSNSSSSGPTRSTPSSSYRSAPYSVPKREVKEEPTTPVNTRRGGSGSRRQQERRCGALLIP</sequence>
<dbReference type="InterPro" id="IPR026960">
    <property type="entry name" value="RVT-Znf"/>
</dbReference>
<feature type="compositionally biased region" description="Low complexity" evidence="1">
    <location>
        <begin position="646"/>
        <end position="677"/>
    </location>
</feature>
<evidence type="ECO:0000259" key="2">
    <source>
        <dbReference type="PROSITE" id="PS50878"/>
    </source>
</evidence>
<dbReference type="EMBL" id="JAUUTY010000006">
    <property type="protein sequence ID" value="KAK1616134.1"/>
    <property type="molecule type" value="Genomic_DNA"/>
</dbReference>
<keyword evidence="4" id="KW-1185">Reference proteome</keyword>
<evidence type="ECO:0000313" key="3">
    <source>
        <dbReference type="EMBL" id="KAK1616134.1"/>
    </source>
</evidence>
<evidence type="ECO:0000256" key="1">
    <source>
        <dbReference type="SAM" id="MobiDB-lite"/>
    </source>
</evidence>
<dbReference type="InterPro" id="IPR000477">
    <property type="entry name" value="RT_dom"/>
</dbReference>
<dbReference type="CDD" id="cd01650">
    <property type="entry name" value="RT_nLTR_like"/>
    <property type="match status" value="1"/>
</dbReference>
<dbReference type="Proteomes" id="UP001231189">
    <property type="component" value="Unassembled WGS sequence"/>
</dbReference>
<feature type="domain" description="Reverse transcriptase" evidence="2">
    <location>
        <begin position="1"/>
        <end position="221"/>
    </location>
</feature>
<name>A0AAD8R9X6_LOLMU</name>
<organism evidence="3 4">
    <name type="scientific">Lolium multiflorum</name>
    <name type="common">Italian ryegrass</name>
    <name type="synonym">Lolium perenne subsp. multiflorum</name>
    <dbReference type="NCBI Taxonomy" id="4521"/>
    <lineage>
        <taxon>Eukaryota</taxon>
        <taxon>Viridiplantae</taxon>
        <taxon>Streptophyta</taxon>
        <taxon>Embryophyta</taxon>
        <taxon>Tracheophyta</taxon>
        <taxon>Spermatophyta</taxon>
        <taxon>Magnoliopsida</taxon>
        <taxon>Liliopsida</taxon>
        <taxon>Poales</taxon>
        <taxon>Poaceae</taxon>
        <taxon>BOP clade</taxon>
        <taxon>Pooideae</taxon>
        <taxon>Poodae</taxon>
        <taxon>Poeae</taxon>
        <taxon>Poeae Chloroplast Group 2 (Poeae type)</taxon>
        <taxon>Loliodinae</taxon>
        <taxon>Loliinae</taxon>
        <taxon>Lolium</taxon>
    </lineage>
</organism>
<feature type="region of interest" description="Disordered" evidence="1">
    <location>
        <begin position="623"/>
        <end position="714"/>
    </location>
</feature>
<dbReference type="PANTHER" id="PTHR33116">
    <property type="entry name" value="REVERSE TRANSCRIPTASE ZINC-BINDING DOMAIN-CONTAINING PROTEIN-RELATED-RELATED"/>
    <property type="match status" value="1"/>
</dbReference>
<dbReference type="InterPro" id="IPR043502">
    <property type="entry name" value="DNA/RNA_pol_sf"/>
</dbReference>
<gene>
    <name evidence="3" type="ORF">QYE76_021651</name>
</gene>
<dbReference type="AlphaFoldDB" id="A0AAD8R9X6"/>
<dbReference type="SUPFAM" id="SSF56672">
    <property type="entry name" value="DNA/RNA polymerases"/>
    <property type="match status" value="1"/>
</dbReference>
<dbReference type="PROSITE" id="PS50878">
    <property type="entry name" value="RT_POL"/>
    <property type="match status" value="1"/>
</dbReference>
<feature type="compositionally biased region" description="Pro residues" evidence="1">
    <location>
        <begin position="632"/>
        <end position="645"/>
    </location>
</feature>
<dbReference type="PANTHER" id="PTHR33116:SF78">
    <property type="entry name" value="OS12G0587133 PROTEIN"/>
    <property type="match status" value="1"/>
</dbReference>
<evidence type="ECO:0000313" key="4">
    <source>
        <dbReference type="Proteomes" id="UP001231189"/>
    </source>
</evidence>
<dbReference type="Pfam" id="PF13966">
    <property type="entry name" value="zf-RVT"/>
    <property type="match status" value="1"/>
</dbReference>
<protein>
    <recommendedName>
        <fullName evidence="2">Reverse transcriptase domain-containing protein</fullName>
    </recommendedName>
</protein>
<dbReference type="Pfam" id="PF00078">
    <property type="entry name" value="RVT_1"/>
    <property type="match status" value="1"/>
</dbReference>
<proteinExistence type="predicted"/>
<accession>A0AAD8R9X6</accession>